<dbReference type="EMBL" id="JACHIU010000001">
    <property type="protein sequence ID" value="MBB6470993.1"/>
    <property type="molecule type" value="Genomic_DNA"/>
</dbReference>
<dbReference type="AlphaFoldDB" id="A0A7X0I9L1"/>
<evidence type="ECO:0000313" key="1">
    <source>
        <dbReference type="EMBL" id="MBB6470993.1"/>
    </source>
</evidence>
<dbReference type="RefSeq" id="WP_184978273.1">
    <property type="nucleotide sequence ID" value="NZ_BAAALO010000083.1"/>
</dbReference>
<proteinExistence type="predicted"/>
<gene>
    <name evidence="1" type="ORF">BJ992_000424</name>
</gene>
<protein>
    <submittedName>
        <fullName evidence="1">Uncharacterized protein</fullName>
    </submittedName>
</protein>
<keyword evidence="2" id="KW-1185">Reference proteome</keyword>
<organism evidence="1 2">
    <name type="scientific">Sphaerisporangium rubeum</name>
    <dbReference type="NCBI Taxonomy" id="321317"/>
    <lineage>
        <taxon>Bacteria</taxon>
        <taxon>Bacillati</taxon>
        <taxon>Actinomycetota</taxon>
        <taxon>Actinomycetes</taxon>
        <taxon>Streptosporangiales</taxon>
        <taxon>Streptosporangiaceae</taxon>
        <taxon>Sphaerisporangium</taxon>
    </lineage>
</organism>
<accession>A0A7X0I9L1</accession>
<sequence length="68" mass="7449">MDRRGRRCRRHAVDVDDVNAHAATGCRVADNVSGNRAYGVNATIDARFSQGVPQQISIIFSDPPTLRP</sequence>
<name>A0A7X0I9L1_9ACTN</name>
<reference evidence="1 2" key="1">
    <citation type="submission" date="2020-08" db="EMBL/GenBank/DDBJ databases">
        <title>Sequencing the genomes of 1000 actinobacteria strains.</title>
        <authorList>
            <person name="Klenk H.-P."/>
        </authorList>
    </citation>
    <scope>NUCLEOTIDE SEQUENCE [LARGE SCALE GENOMIC DNA]</scope>
    <source>
        <strain evidence="1 2">DSM 44936</strain>
    </source>
</reference>
<comment type="caution">
    <text evidence="1">The sequence shown here is derived from an EMBL/GenBank/DDBJ whole genome shotgun (WGS) entry which is preliminary data.</text>
</comment>
<evidence type="ECO:0000313" key="2">
    <source>
        <dbReference type="Proteomes" id="UP000555564"/>
    </source>
</evidence>
<dbReference type="Proteomes" id="UP000555564">
    <property type="component" value="Unassembled WGS sequence"/>
</dbReference>